<name>A0A8X7PSL0_BRACI</name>
<feature type="compositionally biased region" description="Acidic residues" evidence="1">
    <location>
        <begin position="377"/>
        <end position="388"/>
    </location>
</feature>
<evidence type="ECO:0008006" key="4">
    <source>
        <dbReference type="Google" id="ProtNLM"/>
    </source>
</evidence>
<proteinExistence type="predicted"/>
<feature type="region of interest" description="Disordered" evidence="1">
    <location>
        <begin position="506"/>
        <end position="556"/>
    </location>
</feature>
<feature type="compositionally biased region" description="Basic and acidic residues" evidence="1">
    <location>
        <begin position="468"/>
        <end position="480"/>
    </location>
</feature>
<feature type="compositionally biased region" description="Basic and acidic residues" evidence="1">
    <location>
        <begin position="26"/>
        <end position="37"/>
    </location>
</feature>
<feature type="compositionally biased region" description="Polar residues" evidence="1">
    <location>
        <begin position="61"/>
        <end position="83"/>
    </location>
</feature>
<accession>A0A8X7PSL0</accession>
<sequence length="556" mass="62771">MTSKLRFTKKKKESPPKKKKKSSPTKKKEVEPAKKEMTLSTGKKKRGRSSSAEEHEADDGGSSSQPTKRPRLTSNRNPKNLQPNLAAASASPTQPDNEETPLGPPATSEDPPPTKRQNPSHQQDPPDASISRSSTKGGTPYSEQGDNEEMGSHGEPPRSREPNATEEQIMVKEMAGGAIKPHKFYFKPAEYGKPLLKENFREDIEEFDDSCPRMCKSRFYKSDLSVEIFDDGLWDDVELGDDGDIDDPIVDGWNKIIIHDQVKILWEDLYKMDVKTRKIEHEPERICEELEGPRVCEETEAGCESLETRVAQLEASMKVRDDIIGQLEARIKSMEDDRNPRDRYGNMEDLFDHDRFDTGGGQENDDNDKDATKEGETETEQMAEDDADKEATKDGENEPEKESKVDADKEATKEGDNELRGDGEDDADKEATKDGENEPEKESKVDADKEATKKVRMNRADGEDDTDKEATKEVENDPSTHCKVMYFIIILFDGGCRKFEKEVVEKKAAEKEVVEKKAWEKESTDEKDGDAEEDSPKKTKRVPKPSRMKQSPYVEK</sequence>
<organism evidence="2 3">
    <name type="scientific">Brassica carinata</name>
    <name type="common">Ethiopian mustard</name>
    <name type="synonym">Abyssinian cabbage</name>
    <dbReference type="NCBI Taxonomy" id="52824"/>
    <lineage>
        <taxon>Eukaryota</taxon>
        <taxon>Viridiplantae</taxon>
        <taxon>Streptophyta</taxon>
        <taxon>Embryophyta</taxon>
        <taxon>Tracheophyta</taxon>
        <taxon>Spermatophyta</taxon>
        <taxon>Magnoliopsida</taxon>
        <taxon>eudicotyledons</taxon>
        <taxon>Gunneridae</taxon>
        <taxon>Pentapetalae</taxon>
        <taxon>rosids</taxon>
        <taxon>malvids</taxon>
        <taxon>Brassicales</taxon>
        <taxon>Brassicaceae</taxon>
        <taxon>Brassiceae</taxon>
        <taxon>Brassica</taxon>
    </lineage>
</organism>
<feature type="compositionally biased region" description="Basic and acidic residues" evidence="1">
    <location>
        <begin position="150"/>
        <end position="163"/>
    </location>
</feature>
<feature type="compositionally biased region" description="Basic and acidic residues" evidence="1">
    <location>
        <begin position="429"/>
        <end position="461"/>
    </location>
</feature>
<feature type="compositionally biased region" description="Polar residues" evidence="1">
    <location>
        <begin position="130"/>
        <end position="144"/>
    </location>
</feature>
<protein>
    <recommendedName>
        <fullName evidence="4">DUF287 domain-containing protein</fullName>
    </recommendedName>
</protein>
<dbReference type="EMBL" id="JAAMPC010000015">
    <property type="protein sequence ID" value="KAG2255972.1"/>
    <property type="molecule type" value="Genomic_DNA"/>
</dbReference>
<comment type="caution">
    <text evidence="2">The sequence shown here is derived from an EMBL/GenBank/DDBJ whole genome shotgun (WGS) entry which is preliminary data.</text>
</comment>
<keyword evidence="3" id="KW-1185">Reference proteome</keyword>
<evidence type="ECO:0000313" key="3">
    <source>
        <dbReference type="Proteomes" id="UP000886595"/>
    </source>
</evidence>
<reference evidence="2 3" key="1">
    <citation type="submission" date="2020-02" db="EMBL/GenBank/DDBJ databases">
        <authorList>
            <person name="Ma Q."/>
            <person name="Huang Y."/>
            <person name="Song X."/>
            <person name="Pei D."/>
        </authorList>
    </citation>
    <scope>NUCLEOTIDE SEQUENCE [LARGE SCALE GENOMIC DNA]</scope>
    <source>
        <strain evidence="2">Sxm20200214</strain>
        <tissue evidence="2">Leaf</tissue>
    </source>
</reference>
<dbReference type="OrthoDB" id="1114029at2759"/>
<dbReference type="Proteomes" id="UP000886595">
    <property type="component" value="Unassembled WGS sequence"/>
</dbReference>
<feature type="compositionally biased region" description="Basic and acidic residues" evidence="1">
    <location>
        <begin position="334"/>
        <end position="357"/>
    </location>
</feature>
<evidence type="ECO:0000313" key="2">
    <source>
        <dbReference type="EMBL" id="KAG2255972.1"/>
    </source>
</evidence>
<dbReference type="AlphaFoldDB" id="A0A8X7PSL0"/>
<feature type="compositionally biased region" description="Basic residues" evidence="1">
    <location>
        <begin position="538"/>
        <end position="547"/>
    </location>
</feature>
<gene>
    <name evidence="2" type="ORF">Bca52824_075266</name>
</gene>
<evidence type="ECO:0000256" key="1">
    <source>
        <dbReference type="SAM" id="MobiDB-lite"/>
    </source>
</evidence>
<feature type="region of interest" description="Disordered" evidence="1">
    <location>
        <begin position="1"/>
        <end position="163"/>
    </location>
</feature>
<feature type="compositionally biased region" description="Basic and acidic residues" evidence="1">
    <location>
        <begin position="389"/>
        <end position="422"/>
    </location>
</feature>
<feature type="compositionally biased region" description="Basic and acidic residues" evidence="1">
    <location>
        <begin position="506"/>
        <end position="526"/>
    </location>
</feature>
<feature type="region of interest" description="Disordered" evidence="1">
    <location>
        <begin position="334"/>
        <end position="480"/>
    </location>
</feature>
<feature type="compositionally biased region" description="Basic residues" evidence="1">
    <location>
        <begin position="1"/>
        <end position="25"/>
    </location>
</feature>